<feature type="domain" description="Pyrrolo-quinoline quinone repeat" evidence="2">
    <location>
        <begin position="83"/>
        <end position="335"/>
    </location>
</feature>
<dbReference type="Pfam" id="PF13360">
    <property type="entry name" value="PQQ_2"/>
    <property type="match status" value="1"/>
</dbReference>
<feature type="chain" id="PRO_5022850924" evidence="1">
    <location>
        <begin position="22"/>
        <end position="413"/>
    </location>
</feature>
<evidence type="ECO:0000259" key="2">
    <source>
        <dbReference type="Pfam" id="PF13360"/>
    </source>
</evidence>
<protein>
    <submittedName>
        <fullName evidence="3">Quinoprotein ethanol dehydrogenase</fullName>
        <ecNumber evidence="3">1.1.2.8</ecNumber>
    </submittedName>
</protein>
<dbReference type="SUPFAM" id="SSF50998">
    <property type="entry name" value="Quinoprotein alcohol dehydrogenase-like"/>
    <property type="match status" value="1"/>
</dbReference>
<evidence type="ECO:0000313" key="4">
    <source>
        <dbReference type="Proteomes" id="UP000325286"/>
    </source>
</evidence>
<accession>A0A5B9QYM6</accession>
<evidence type="ECO:0000256" key="1">
    <source>
        <dbReference type="SAM" id="SignalP"/>
    </source>
</evidence>
<sequence length="413" mass="44608" precursor="true">MHRRLLTVCLGIALAATTAHAADWPQWRGPDRTNRSTETNLYTNWSADGPPLVWMAEGLGGGYASVSVADGKIYTTGNFDDGQAVTAFDAANGKRLWKTAVTEEPPKHGYEGSRSTPTIDSDRLYVVSSDGRIVCLRRDDGSELWSRKFSDWEGKMMSGWGYSESPLVDGDRVICTPGGPVATIVALDKMTGKEIWASPIDDGAGYASIVISEAAGVRQYVQLLGNALVGVDAANGKLLWRYRRVANSTANIPTPIAVGNHIFTSTAYNTGSALLKLTADGSGGVQAKEVYWLGSKELQNKHGGMVLVGKHIYCGHGNGNGLPICVDITTGETAWGPERAPGKGESAITYADGHVIFRRENGTVLLVRATPEKFDVVREFMPAFQQGKSWAHPVVANGRLYLRENDKLMAYKL</sequence>
<dbReference type="EC" id="1.1.2.8" evidence="3"/>
<proteinExistence type="predicted"/>
<dbReference type="InterPro" id="IPR015943">
    <property type="entry name" value="WD40/YVTN_repeat-like_dom_sf"/>
</dbReference>
<dbReference type="RefSeq" id="WP_068142306.1">
    <property type="nucleotide sequence ID" value="NZ_CP042914.1"/>
</dbReference>
<keyword evidence="3" id="KW-0560">Oxidoreductase</keyword>
<dbReference type="Gene3D" id="2.130.10.10">
    <property type="entry name" value="YVTN repeat-like/Quinoprotein amine dehydrogenase"/>
    <property type="match status" value="2"/>
</dbReference>
<organism evidence="3 4">
    <name type="scientific">Roseimaritima ulvae</name>
    <dbReference type="NCBI Taxonomy" id="980254"/>
    <lineage>
        <taxon>Bacteria</taxon>
        <taxon>Pseudomonadati</taxon>
        <taxon>Planctomycetota</taxon>
        <taxon>Planctomycetia</taxon>
        <taxon>Pirellulales</taxon>
        <taxon>Pirellulaceae</taxon>
        <taxon>Roseimaritima</taxon>
    </lineage>
</organism>
<dbReference type="InterPro" id="IPR002372">
    <property type="entry name" value="PQQ_rpt_dom"/>
</dbReference>
<dbReference type="EMBL" id="CP042914">
    <property type="protein sequence ID" value="QEG39053.1"/>
    <property type="molecule type" value="Genomic_DNA"/>
</dbReference>
<name>A0A5B9QYM6_9BACT</name>
<evidence type="ECO:0000313" key="3">
    <source>
        <dbReference type="EMBL" id="QEG39053.1"/>
    </source>
</evidence>
<dbReference type="SMART" id="SM00564">
    <property type="entry name" value="PQQ"/>
    <property type="match status" value="3"/>
</dbReference>
<dbReference type="InterPro" id="IPR018391">
    <property type="entry name" value="PQQ_b-propeller_rpt"/>
</dbReference>
<dbReference type="OrthoDB" id="229752at2"/>
<dbReference type="InterPro" id="IPR011047">
    <property type="entry name" value="Quinoprotein_ADH-like_sf"/>
</dbReference>
<feature type="signal peptide" evidence="1">
    <location>
        <begin position="1"/>
        <end position="21"/>
    </location>
</feature>
<keyword evidence="1" id="KW-0732">Signal</keyword>
<gene>
    <name evidence="3" type="primary">qedA</name>
    <name evidence="3" type="ORF">UC8_10140</name>
</gene>
<keyword evidence="4" id="KW-1185">Reference proteome</keyword>
<dbReference type="KEGG" id="rul:UC8_10140"/>
<reference evidence="3 4" key="1">
    <citation type="submission" date="2019-08" db="EMBL/GenBank/DDBJ databases">
        <title>Deep-cultivation of Planctomycetes and their phenomic and genomic characterization uncovers novel biology.</title>
        <authorList>
            <person name="Wiegand S."/>
            <person name="Jogler M."/>
            <person name="Boedeker C."/>
            <person name="Pinto D."/>
            <person name="Vollmers J."/>
            <person name="Rivas-Marin E."/>
            <person name="Kohn T."/>
            <person name="Peeters S.H."/>
            <person name="Heuer A."/>
            <person name="Rast P."/>
            <person name="Oberbeckmann S."/>
            <person name="Bunk B."/>
            <person name="Jeske O."/>
            <person name="Meyerdierks A."/>
            <person name="Storesund J.E."/>
            <person name="Kallscheuer N."/>
            <person name="Luecker S."/>
            <person name="Lage O.M."/>
            <person name="Pohl T."/>
            <person name="Merkel B.J."/>
            <person name="Hornburger P."/>
            <person name="Mueller R.-W."/>
            <person name="Bruemmer F."/>
            <person name="Labrenz M."/>
            <person name="Spormann A.M."/>
            <person name="Op den Camp H."/>
            <person name="Overmann J."/>
            <person name="Amann R."/>
            <person name="Jetten M.S.M."/>
            <person name="Mascher T."/>
            <person name="Medema M.H."/>
            <person name="Devos D.P."/>
            <person name="Kaster A.-K."/>
            <person name="Ovreas L."/>
            <person name="Rohde M."/>
            <person name="Galperin M.Y."/>
            <person name="Jogler C."/>
        </authorList>
    </citation>
    <scope>NUCLEOTIDE SEQUENCE [LARGE SCALE GENOMIC DNA]</scope>
    <source>
        <strain evidence="3 4">UC8</strain>
    </source>
</reference>
<dbReference type="GO" id="GO:0052934">
    <property type="term" value="F:alcohol dehydrogenase (cytochrome c) activity"/>
    <property type="evidence" value="ECO:0007669"/>
    <property type="project" value="UniProtKB-EC"/>
</dbReference>
<dbReference type="Proteomes" id="UP000325286">
    <property type="component" value="Chromosome"/>
</dbReference>
<dbReference type="PANTHER" id="PTHR34512:SF30">
    <property type="entry name" value="OUTER MEMBRANE PROTEIN ASSEMBLY FACTOR BAMB"/>
    <property type="match status" value="1"/>
</dbReference>
<dbReference type="PANTHER" id="PTHR34512">
    <property type="entry name" value="CELL SURFACE PROTEIN"/>
    <property type="match status" value="1"/>
</dbReference>
<dbReference type="AlphaFoldDB" id="A0A5B9QYM6"/>